<dbReference type="Proteomes" id="UP001328107">
    <property type="component" value="Unassembled WGS sequence"/>
</dbReference>
<dbReference type="AlphaFoldDB" id="A0AAN5DA89"/>
<reference evidence="3" key="1">
    <citation type="submission" date="2022-10" db="EMBL/GenBank/DDBJ databases">
        <title>Genome assembly of Pristionchus species.</title>
        <authorList>
            <person name="Yoshida K."/>
            <person name="Sommer R.J."/>
        </authorList>
    </citation>
    <scope>NUCLEOTIDE SEQUENCE [LARGE SCALE GENOMIC DNA]</scope>
    <source>
        <strain evidence="3">RS5460</strain>
    </source>
</reference>
<feature type="region of interest" description="Disordered" evidence="1">
    <location>
        <begin position="1"/>
        <end position="132"/>
    </location>
</feature>
<organism evidence="2 3">
    <name type="scientific">Pristionchus mayeri</name>
    <dbReference type="NCBI Taxonomy" id="1317129"/>
    <lineage>
        <taxon>Eukaryota</taxon>
        <taxon>Metazoa</taxon>
        <taxon>Ecdysozoa</taxon>
        <taxon>Nematoda</taxon>
        <taxon>Chromadorea</taxon>
        <taxon>Rhabditida</taxon>
        <taxon>Rhabditina</taxon>
        <taxon>Diplogasteromorpha</taxon>
        <taxon>Diplogasteroidea</taxon>
        <taxon>Neodiplogasteridae</taxon>
        <taxon>Pristionchus</taxon>
    </lineage>
</organism>
<feature type="compositionally biased region" description="Low complexity" evidence="1">
    <location>
        <begin position="1"/>
        <end position="16"/>
    </location>
</feature>
<proteinExistence type="predicted"/>
<evidence type="ECO:0000313" key="2">
    <source>
        <dbReference type="EMBL" id="GMR58299.1"/>
    </source>
</evidence>
<sequence>MAPLEVQPVQPVQQQPLPSPVPPPPSHQPMETIFLHSSCSSSSSLGHRHIERPPSPTSDDVDMHDILAGGPNRDAHTHSVTAPITLQPKPATRAEPEDDSEVITSQPVMDETDAATSAAAASPAKGDSAASPDLALRRAAPAKKFPCCTIV</sequence>
<keyword evidence="3" id="KW-1185">Reference proteome</keyword>
<accession>A0AAN5DA89</accession>
<feature type="compositionally biased region" description="Pro residues" evidence="1">
    <location>
        <begin position="17"/>
        <end position="27"/>
    </location>
</feature>
<evidence type="ECO:0000256" key="1">
    <source>
        <dbReference type="SAM" id="MobiDB-lite"/>
    </source>
</evidence>
<feature type="compositionally biased region" description="Low complexity" evidence="1">
    <location>
        <begin position="114"/>
        <end position="131"/>
    </location>
</feature>
<comment type="caution">
    <text evidence="2">The sequence shown here is derived from an EMBL/GenBank/DDBJ whole genome shotgun (WGS) entry which is preliminary data.</text>
</comment>
<evidence type="ECO:0000313" key="3">
    <source>
        <dbReference type="Proteomes" id="UP001328107"/>
    </source>
</evidence>
<name>A0AAN5DA89_9BILA</name>
<dbReference type="EMBL" id="BTRK01000006">
    <property type="protein sequence ID" value="GMR58299.1"/>
    <property type="molecule type" value="Genomic_DNA"/>
</dbReference>
<protein>
    <submittedName>
        <fullName evidence="2">Uncharacterized protein</fullName>
    </submittedName>
</protein>
<gene>
    <name evidence="2" type="ORF">PMAYCL1PPCAC_28494</name>
</gene>